<gene>
    <name evidence="1" type="ORF">GJJ30_00740</name>
</gene>
<comment type="caution">
    <text evidence="1">The sequence shown here is derived from an EMBL/GenBank/DDBJ whole genome shotgun (WGS) entry which is preliminary data.</text>
</comment>
<reference evidence="1 2" key="1">
    <citation type="journal article" date="2018" name="Antonie Van Leeuwenhoek">
        <title>Larkinella terrae sp. nov., isolated from soil on Jeju Island, South Korea.</title>
        <authorList>
            <person name="Ten L.N."/>
            <person name="Jeon J."/>
            <person name="Park S.J."/>
            <person name="Park S."/>
            <person name="Lee S.Y."/>
            <person name="Kim M.K."/>
            <person name="Jung H.Y."/>
        </authorList>
    </citation>
    <scope>NUCLEOTIDE SEQUENCE [LARGE SCALE GENOMIC DNA]</scope>
    <source>
        <strain evidence="1 2">KCTC 52001</strain>
    </source>
</reference>
<accession>A0A7K0EDZ5</accession>
<sequence length="172" mass="20376">MKRAEKLKVLERFLQGKNGVLQEMYREQRKKAMPFLEVFGFVKIPHCSPLLLNLSVMPSESIINRKKDDYIPLKGCLRRFDEIDAKKQPCYSYSAIGSIDIEDERYEAVPLNAIQIRNRDYSNRYLKGGTVADLRRYFYQSASSFDLYPLFLLSFESDLPRYDWPLRHKELY</sequence>
<dbReference type="OrthoDB" id="962079at2"/>
<proteinExistence type="predicted"/>
<dbReference type="Proteomes" id="UP000441754">
    <property type="component" value="Unassembled WGS sequence"/>
</dbReference>
<evidence type="ECO:0000313" key="1">
    <source>
        <dbReference type="EMBL" id="MRS59801.1"/>
    </source>
</evidence>
<dbReference type="AlphaFoldDB" id="A0A7K0EDZ5"/>
<name>A0A7K0EDZ5_9BACT</name>
<evidence type="ECO:0000313" key="2">
    <source>
        <dbReference type="Proteomes" id="UP000441754"/>
    </source>
</evidence>
<protein>
    <submittedName>
        <fullName evidence="1">Uncharacterized protein</fullName>
    </submittedName>
</protein>
<dbReference type="RefSeq" id="WP_154172137.1">
    <property type="nucleotide sequence ID" value="NZ_WJXZ01000001.1"/>
</dbReference>
<dbReference type="EMBL" id="WJXZ01000001">
    <property type="protein sequence ID" value="MRS59801.1"/>
    <property type="molecule type" value="Genomic_DNA"/>
</dbReference>
<keyword evidence="2" id="KW-1185">Reference proteome</keyword>
<organism evidence="1 2">
    <name type="scientific">Larkinella terrae</name>
    <dbReference type="NCBI Taxonomy" id="2025311"/>
    <lineage>
        <taxon>Bacteria</taxon>
        <taxon>Pseudomonadati</taxon>
        <taxon>Bacteroidota</taxon>
        <taxon>Cytophagia</taxon>
        <taxon>Cytophagales</taxon>
        <taxon>Spirosomataceae</taxon>
        <taxon>Larkinella</taxon>
    </lineage>
</organism>